<accession>A0A821V5L1</accession>
<dbReference type="OrthoDB" id="10012356at2759"/>
<evidence type="ECO:0000256" key="1">
    <source>
        <dbReference type="SAM" id="MobiDB-lite"/>
    </source>
</evidence>
<evidence type="ECO:0000313" key="3">
    <source>
        <dbReference type="EMBL" id="CAF4900417.1"/>
    </source>
</evidence>
<sequence>MASVTKESKSNFVSEAIKEFMKFKSEESEKEKNKKPQKRRKLVTEIDDDTNDEDTQICGVFKQKVLNNMNQQLVSRKKINDNFKRNLTDISRSLEEDFSVLKNNTKELEEVTTASIKCLYQTTSAIKLSISNLKDLEQTFIKTCDDIEKEQSSQISQLDEDLDKEMKLVKEKLISAAKKNYLEMLQRSFHEAEASLQNNF</sequence>
<dbReference type="Proteomes" id="UP000663880">
    <property type="component" value="Unassembled WGS sequence"/>
</dbReference>
<feature type="compositionally biased region" description="Basic and acidic residues" evidence="1">
    <location>
        <begin position="24"/>
        <end position="34"/>
    </location>
</feature>
<comment type="caution">
    <text evidence="3">The sequence shown here is derived from an EMBL/GenBank/DDBJ whole genome shotgun (WGS) entry which is preliminary data.</text>
</comment>
<organism evidence="3 4">
    <name type="scientific">Pieris macdunnoughi</name>
    <dbReference type="NCBI Taxonomy" id="345717"/>
    <lineage>
        <taxon>Eukaryota</taxon>
        <taxon>Metazoa</taxon>
        <taxon>Ecdysozoa</taxon>
        <taxon>Arthropoda</taxon>
        <taxon>Hexapoda</taxon>
        <taxon>Insecta</taxon>
        <taxon>Pterygota</taxon>
        <taxon>Neoptera</taxon>
        <taxon>Endopterygota</taxon>
        <taxon>Lepidoptera</taxon>
        <taxon>Glossata</taxon>
        <taxon>Ditrysia</taxon>
        <taxon>Papilionoidea</taxon>
        <taxon>Pieridae</taxon>
        <taxon>Pierinae</taxon>
        <taxon>Pieris</taxon>
    </lineage>
</organism>
<keyword evidence="4" id="KW-1185">Reference proteome</keyword>
<feature type="domain" description="XLR/SYCP3/FAM9" evidence="2">
    <location>
        <begin position="58"/>
        <end position="172"/>
    </location>
</feature>
<dbReference type="InterPro" id="IPR006888">
    <property type="entry name" value="XLR/SYCP3/FAM9_dom"/>
</dbReference>
<dbReference type="AlphaFoldDB" id="A0A821V5L1"/>
<dbReference type="Pfam" id="PF04803">
    <property type="entry name" value="Cor1"/>
    <property type="match status" value="1"/>
</dbReference>
<reference evidence="3" key="1">
    <citation type="submission" date="2021-02" db="EMBL/GenBank/DDBJ databases">
        <authorList>
            <person name="Steward A R."/>
        </authorList>
    </citation>
    <scope>NUCLEOTIDE SEQUENCE</scope>
</reference>
<evidence type="ECO:0000259" key="2">
    <source>
        <dbReference type="Pfam" id="PF04803"/>
    </source>
</evidence>
<name>A0A821V5L1_9NEOP</name>
<proteinExistence type="predicted"/>
<dbReference type="EMBL" id="CAJOBZ010000036">
    <property type="protein sequence ID" value="CAF4900417.1"/>
    <property type="molecule type" value="Genomic_DNA"/>
</dbReference>
<gene>
    <name evidence="3" type="ORF">PMACD_LOCUS11240</name>
</gene>
<feature type="region of interest" description="Disordered" evidence="1">
    <location>
        <begin position="24"/>
        <end position="46"/>
    </location>
</feature>
<evidence type="ECO:0000313" key="4">
    <source>
        <dbReference type="Proteomes" id="UP000663880"/>
    </source>
</evidence>
<protein>
    <recommendedName>
        <fullName evidence="2">XLR/SYCP3/FAM9 domain-containing protein</fullName>
    </recommendedName>
</protein>